<accession>A0A939KMX8</accession>
<reference evidence="2" key="1">
    <citation type="submission" date="2021-03" db="EMBL/GenBank/DDBJ databases">
        <title>A new species, PO-11, isolated from a karst cave deposit.</title>
        <authorList>
            <person name="Zhaoxiaoyong W."/>
        </authorList>
    </citation>
    <scope>NUCLEOTIDE SEQUENCE</scope>
    <source>
        <strain evidence="2">PO-11</strain>
    </source>
</reference>
<protein>
    <submittedName>
        <fullName evidence="2">Uncharacterized protein</fullName>
    </submittedName>
</protein>
<evidence type="ECO:0000313" key="2">
    <source>
        <dbReference type="EMBL" id="MBO1267090.1"/>
    </source>
</evidence>
<name>A0A939KMX8_9MICC</name>
<organism evidence="2 3">
    <name type="scientific">Arthrobacter cavernae</name>
    <dbReference type="NCBI Taxonomy" id="2817681"/>
    <lineage>
        <taxon>Bacteria</taxon>
        <taxon>Bacillati</taxon>
        <taxon>Actinomycetota</taxon>
        <taxon>Actinomycetes</taxon>
        <taxon>Micrococcales</taxon>
        <taxon>Micrococcaceae</taxon>
        <taxon>Arthrobacter</taxon>
    </lineage>
</organism>
<sequence>MKSRFGYRTQIPSTSTQKGSTQAVSFKDGVDTYKDNDDLKPTELRAAIDARFTKIGRYKTRRGLDRYSVPVGEAVNAQNSSTTGAGVATISATQALAQPLTLTGTQRLSQVEVRIRTTATSKGVVLVEVRQNNAGVPGALLARSSIRPADIGSSFAYKPVYFAAAPEVTGTPFVVIKTQSKYAGVYEVSTTTTGSTGLISNDAGFTWTGGAVNALNVKLYTAPYNPVLGLIRVNRPNGQRLTVFGAGGVIYQVDDTTGATTVVKSGLSASATFYRFEMVQDAIYWINGQEKPYKWDSTTVTQLTACPFIPDELSEHKGLIFFSDSSDFTKFAWTNFGEYDKFTSTDFQYAPAPKTADGITAFQKLNGILYILTHNNKFAFMGDDNVTFRMDEAAPQRGTFTQETTVSDANFIYHADFEGIWQFNGSEEVNLAKPFLEDYLAIPNKNTMQLDIYKNRLYVFYAPSGSADNTECYVINLQLKKLESLDKGAYVGRTYGRGTQDDLFLQASNRVAAVYYAELPTNDYHNLGDQIQYDLLTGASHFDQPAALKRIPKWRPTFAAANADYDVRCGYATDLSLDFNWQDVPMSGSGPRFNNGVLFNSGVRFGGVGIIEPDLYLSGEFKRAQRRYQHIAAREPVEFDSEVLMVETQRIR</sequence>
<feature type="region of interest" description="Disordered" evidence="1">
    <location>
        <begin position="1"/>
        <end position="22"/>
    </location>
</feature>
<dbReference type="EMBL" id="JAFNLL010000005">
    <property type="protein sequence ID" value="MBO1267090.1"/>
    <property type="molecule type" value="Genomic_DNA"/>
</dbReference>
<dbReference type="Proteomes" id="UP000664164">
    <property type="component" value="Unassembled WGS sequence"/>
</dbReference>
<proteinExistence type="predicted"/>
<comment type="caution">
    <text evidence="2">The sequence shown here is derived from an EMBL/GenBank/DDBJ whole genome shotgun (WGS) entry which is preliminary data.</text>
</comment>
<keyword evidence="3" id="KW-1185">Reference proteome</keyword>
<dbReference type="RefSeq" id="WP_207614917.1">
    <property type="nucleotide sequence ID" value="NZ_JAFNLL010000005.1"/>
</dbReference>
<evidence type="ECO:0000313" key="3">
    <source>
        <dbReference type="Proteomes" id="UP000664164"/>
    </source>
</evidence>
<evidence type="ECO:0000256" key="1">
    <source>
        <dbReference type="SAM" id="MobiDB-lite"/>
    </source>
</evidence>
<feature type="compositionally biased region" description="Polar residues" evidence="1">
    <location>
        <begin position="10"/>
        <end position="22"/>
    </location>
</feature>
<dbReference type="AlphaFoldDB" id="A0A939KMX8"/>
<gene>
    <name evidence="2" type="ORF">J1902_03695</name>
</gene>